<evidence type="ECO:0000256" key="10">
    <source>
        <dbReference type="PROSITE-ProRule" id="PRU00175"/>
    </source>
</evidence>
<feature type="compositionally biased region" description="Basic and acidic residues" evidence="12">
    <location>
        <begin position="789"/>
        <end position="799"/>
    </location>
</feature>
<organism evidence="14 15">
    <name type="scientific">Saccharomyces mikatae IFO 1815</name>
    <dbReference type="NCBI Taxonomy" id="226126"/>
    <lineage>
        <taxon>Eukaryota</taxon>
        <taxon>Fungi</taxon>
        <taxon>Dikarya</taxon>
        <taxon>Ascomycota</taxon>
        <taxon>Saccharomycotina</taxon>
        <taxon>Saccharomycetes</taxon>
        <taxon>Saccharomycetales</taxon>
        <taxon>Saccharomycetaceae</taxon>
        <taxon>Saccharomyces</taxon>
    </lineage>
</organism>
<dbReference type="SUPFAM" id="SSF57850">
    <property type="entry name" value="RING/U-box"/>
    <property type="match status" value="1"/>
</dbReference>
<dbReference type="PROSITE" id="PS50294">
    <property type="entry name" value="WD_REPEATS_REGION"/>
    <property type="match status" value="1"/>
</dbReference>
<evidence type="ECO:0000256" key="8">
    <source>
        <dbReference type="ARBA" id="ARBA00022771"/>
    </source>
</evidence>
<dbReference type="GO" id="GO:0061700">
    <property type="term" value="C:GATOR2 complex"/>
    <property type="evidence" value="ECO:0007669"/>
    <property type="project" value="TreeGrafter"/>
</dbReference>
<dbReference type="PANTHER" id="PTHR46200:SF1">
    <property type="entry name" value="GATOR COMPLEX PROTEIN WDR24"/>
    <property type="match status" value="1"/>
</dbReference>
<feature type="region of interest" description="Disordered" evidence="12">
    <location>
        <begin position="876"/>
        <end position="923"/>
    </location>
</feature>
<dbReference type="GO" id="GO:0016239">
    <property type="term" value="P:positive regulation of macroautophagy"/>
    <property type="evidence" value="ECO:0007669"/>
    <property type="project" value="TreeGrafter"/>
</dbReference>
<evidence type="ECO:0000313" key="14">
    <source>
        <dbReference type="EMBL" id="CAI4036189.1"/>
    </source>
</evidence>
<proteinExistence type="inferred from homology"/>
<dbReference type="SUPFAM" id="SSF50978">
    <property type="entry name" value="WD40 repeat-like"/>
    <property type="match status" value="1"/>
</dbReference>
<dbReference type="EMBL" id="OX365771">
    <property type="protein sequence ID" value="CAI4036189.1"/>
    <property type="molecule type" value="Genomic_DNA"/>
</dbReference>
<dbReference type="PROSITE" id="PS50089">
    <property type="entry name" value="ZF_RING_2"/>
    <property type="match status" value="1"/>
</dbReference>
<keyword evidence="8 10" id="KW-0863">Zinc-finger</keyword>
<keyword evidence="15" id="KW-1185">Reference proteome</keyword>
<keyword evidence="9" id="KW-0862">Zinc</keyword>
<reference evidence="14" key="1">
    <citation type="submission" date="2022-10" db="EMBL/GenBank/DDBJ databases">
        <authorList>
            <person name="Byrne P K."/>
        </authorList>
    </citation>
    <scope>NUCLEOTIDE SEQUENCE</scope>
    <source>
        <strain evidence="14">IFO1815</strain>
    </source>
</reference>
<feature type="compositionally biased region" description="Polar residues" evidence="12">
    <location>
        <begin position="876"/>
        <end position="889"/>
    </location>
</feature>
<dbReference type="InterPro" id="IPR015943">
    <property type="entry name" value="WD40/YVTN_repeat-like_dom_sf"/>
</dbReference>
<evidence type="ECO:0000256" key="3">
    <source>
        <dbReference type="ARBA" id="ARBA00015098"/>
    </source>
</evidence>
<feature type="compositionally biased region" description="Polar residues" evidence="12">
    <location>
        <begin position="575"/>
        <end position="585"/>
    </location>
</feature>
<dbReference type="GO" id="GO:0008270">
    <property type="term" value="F:zinc ion binding"/>
    <property type="evidence" value="ECO:0007669"/>
    <property type="project" value="UniProtKB-KW"/>
</dbReference>
<protein>
    <recommendedName>
        <fullName evidence="3">Restriction of telomere capping protein 1</fullName>
    </recommendedName>
</protein>
<accession>A0AA35IUW3</accession>
<feature type="repeat" description="WD" evidence="11">
    <location>
        <begin position="365"/>
        <end position="396"/>
    </location>
</feature>
<keyword evidence="7" id="KW-0677">Repeat</keyword>
<dbReference type="Gene3D" id="3.30.40.10">
    <property type="entry name" value="Zinc/RING finger domain, C3HC4 (zinc finger)"/>
    <property type="match status" value="1"/>
</dbReference>
<comment type="subcellular location">
    <subcellularLocation>
        <location evidence="1">Vacuole</location>
    </subcellularLocation>
</comment>
<feature type="domain" description="RING-type" evidence="13">
    <location>
        <begin position="1278"/>
        <end position="1317"/>
    </location>
</feature>
<dbReference type="Proteomes" id="UP001161438">
    <property type="component" value="Chromosome 15"/>
</dbReference>
<dbReference type="InterPro" id="IPR013083">
    <property type="entry name" value="Znf_RING/FYVE/PHD"/>
</dbReference>
<dbReference type="GO" id="GO:0005829">
    <property type="term" value="C:cytosol"/>
    <property type="evidence" value="ECO:0007669"/>
    <property type="project" value="TreeGrafter"/>
</dbReference>
<comment type="similarity">
    <text evidence="2">Belongs to the WD repeat RTC1 family.</text>
</comment>
<feature type="region of interest" description="Disordered" evidence="12">
    <location>
        <begin position="565"/>
        <end position="585"/>
    </location>
</feature>
<dbReference type="SMART" id="SM00320">
    <property type="entry name" value="WD40"/>
    <property type="match status" value="2"/>
</dbReference>
<dbReference type="PROSITE" id="PS50082">
    <property type="entry name" value="WD_REPEATS_2"/>
    <property type="match status" value="2"/>
</dbReference>
<dbReference type="PROSITE" id="PS00678">
    <property type="entry name" value="WD_REPEATS_1"/>
    <property type="match status" value="1"/>
</dbReference>
<evidence type="ECO:0000256" key="2">
    <source>
        <dbReference type="ARBA" id="ARBA00008863"/>
    </source>
</evidence>
<evidence type="ECO:0000256" key="5">
    <source>
        <dbReference type="ARBA" id="ARBA00022574"/>
    </source>
</evidence>
<dbReference type="InterPro" id="IPR019775">
    <property type="entry name" value="WD40_repeat_CS"/>
</dbReference>
<evidence type="ECO:0000256" key="4">
    <source>
        <dbReference type="ARBA" id="ARBA00022554"/>
    </source>
</evidence>
<evidence type="ECO:0000256" key="9">
    <source>
        <dbReference type="ARBA" id="ARBA00022833"/>
    </source>
</evidence>
<feature type="region of interest" description="Disordered" evidence="12">
    <location>
        <begin position="774"/>
        <end position="818"/>
    </location>
</feature>
<feature type="compositionally biased region" description="Basic and acidic residues" evidence="12">
    <location>
        <begin position="1002"/>
        <end position="1012"/>
    </location>
</feature>
<dbReference type="PANTHER" id="PTHR46200">
    <property type="entry name" value="GATOR COMPLEX PROTEIN WDR24"/>
    <property type="match status" value="1"/>
</dbReference>
<feature type="repeat" description="WD" evidence="11">
    <location>
        <begin position="254"/>
        <end position="296"/>
    </location>
</feature>
<feature type="region of interest" description="Disordered" evidence="12">
    <location>
        <begin position="999"/>
        <end position="1026"/>
    </location>
</feature>
<evidence type="ECO:0000256" key="11">
    <source>
        <dbReference type="PROSITE-ProRule" id="PRU00221"/>
    </source>
</evidence>
<evidence type="ECO:0000256" key="7">
    <source>
        <dbReference type="ARBA" id="ARBA00022737"/>
    </source>
</evidence>
<dbReference type="GO" id="GO:1904263">
    <property type="term" value="P:positive regulation of TORC1 signaling"/>
    <property type="evidence" value="ECO:0007669"/>
    <property type="project" value="TreeGrafter"/>
</dbReference>
<dbReference type="GeneID" id="80921097"/>
<dbReference type="CDD" id="cd16488">
    <property type="entry name" value="mRING-H2-C3H3C2_Mio-like"/>
    <property type="match status" value="1"/>
</dbReference>
<dbReference type="Pfam" id="PF00400">
    <property type="entry name" value="WD40"/>
    <property type="match status" value="2"/>
</dbReference>
<keyword evidence="6" id="KW-0479">Metal-binding</keyword>
<dbReference type="Pfam" id="PF17120">
    <property type="entry name" value="zf-RING_16"/>
    <property type="match status" value="1"/>
</dbReference>
<dbReference type="Gene3D" id="2.130.10.10">
    <property type="entry name" value="YVTN repeat-like/Quinoprotein amine dehydrogenase"/>
    <property type="match status" value="2"/>
</dbReference>
<feature type="compositionally biased region" description="Polar residues" evidence="12">
    <location>
        <begin position="800"/>
        <end position="813"/>
    </location>
</feature>
<dbReference type="InterPro" id="IPR037590">
    <property type="entry name" value="WDR24"/>
</dbReference>
<evidence type="ECO:0000256" key="6">
    <source>
        <dbReference type="ARBA" id="ARBA00022723"/>
    </source>
</evidence>
<feature type="region of interest" description="Disordered" evidence="12">
    <location>
        <begin position="1"/>
        <end position="23"/>
    </location>
</feature>
<dbReference type="InterPro" id="IPR001680">
    <property type="entry name" value="WD40_rpt"/>
</dbReference>
<sequence length="1326" mass="147492">MSLSTHMENASIPKGSTPIPKNRNVCSLSKSEFLGSSSSINSSFRVNHYSNSGQTSVLDSIRRPNLTPTFSYSNGIYMPESHRTGSFNDNNVPYDKSPYIKKAGSISNKSNMKVKTKKNVNNTNTRKSSGFIYSTKVDKELSSIAKVNDPSLNGLICAGKTHLGFYQFSPSDRSIKCVHDFIAPSNNTSTRGTTSLLPKLSKRTRQNKFSTIADVKTGFNNYKNCIAVCNNSTAISIYDLNKSSSIDNPLITSLYEHTRSINSFDFNMVESNLLISGGQDSCVKIWDLRSNKPKSSNRSDISINTASDSIRDVKWMPGYNFATKSEQGTSTYGNSKSGYKFASIHDSGYLLKFDLRQPAQYEKKLNAHTGPGLCLNWHPHQEYIATGGRDGKCCLWYVGDNVNVAENTVLNYGNSPSLHTPNTSLNNSSSLAFPKLTINTGYPVTKLKFKPAYSKNIYNSLLGMSSMGDEAEVRVYSLARKYIPKHILLSETPSLGLVWWDENLIFNIDKGTRINGWNISKEPTVLDNLSKNTTTWRDLDGNGLLSVDQEIGSYELSEPELQPISTATGKKHPVSTKNMKNSNSENQSIIGGIKKGFSHTGLTGFAPERPPVLKAGPTFSTKSLTLTSGASSFNSSSASLTSLTPQAENKEEIAIEPPCIITLDIPQIFNNIRLAKIAHLGKNGTVSQSFSMRYSPVERFKFLARQLKFSYIQEQNGANSIDAIYKKVDSIAVTKENLTKDYDSGSDDDDDKIIESHLLKKYNFPENNTWATLMNQKGNSKQSKRNSKGSKDFEEKDVRSSISSVSTNKQSHGGSRKIDKNMEAELQNKMQTLIDLVSIATHNASVYLSIDDLTNFKIWILIRDSLLWDLKWMTSSPGSSDEASNMDINESSDFETGENLRTGKDSTEEGGDGTSGAESLIEERPLAFQGSYDRLSETENKPISKLKEQLANTERITYTQSSDGSDEVLRKLKELQSQHCKSRGEMGEAVNEDVIIEEEEHEQQQEQPHDSSIKSAHPRTSPIAKSIPILQNRKHRKSFIDTFMLHSPNGYNADTDAGIEEDNISPRFVYNSVSPRSKVSSLQSYATTTSQLEAFKKLSSQTVPTIGSPGHALSRPESIAREKLSSSLTKKLAKCRQVAEDPPWDTKKLIKQLYKQATETGNVVLTVNILFLFQTIYQITETNIAKDAISHFLLLLHRYELFGIAADVLKYCPFEDIMGSEGDQSSIRLFCERCGELITNESSKETLRAEAQQTGNKKIMDKFGYWYCDSCKKKNTLCVLCERPLKKLTMVILPCGHEGHFQCIQEWFLNENEHECPGGCPGVAFI</sequence>
<evidence type="ECO:0000313" key="15">
    <source>
        <dbReference type="Proteomes" id="UP001161438"/>
    </source>
</evidence>
<gene>
    <name evidence="14" type="primary">SMKI15G0270</name>
    <name evidence="14" type="ORF">SMKI_15G0270</name>
</gene>
<dbReference type="InterPro" id="IPR036322">
    <property type="entry name" value="WD40_repeat_dom_sf"/>
</dbReference>
<evidence type="ECO:0000259" key="13">
    <source>
        <dbReference type="PROSITE" id="PS50089"/>
    </source>
</evidence>
<dbReference type="GO" id="GO:0005774">
    <property type="term" value="C:vacuolar membrane"/>
    <property type="evidence" value="ECO:0007669"/>
    <property type="project" value="TreeGrafter"/>
</dbReference>
<name>A0AA35IUW3_SACMI</name>
<keyword evidence="5 11" id="KW-0853">WD repeat</keyword>
<keyword evidence="4" id="KW-0926">Vacuole</keyword>
<dbReference type="InterPro" id="IPR001841">
    <property type="entry name" value="Znf_RING"/>
</dbReference>
<dbReference type="InterPro" id="IPR049566">
    <property type="entry name" value="WDR59_RTC1-like_RING_Znf"/>
</dbReference>
<evidence type="ECO:0000256" key="12">
    <source>
        <dbReference type="SAM" id="MobiDB-lite"/>
    </source>
</evidence>
<dbReference type="RefSeq" id="XP_056079309.1">
    <property type="nucleotide sequence ID" value="XM_056225496.1"/>
</dbReference>
<evidence type="ECO:0000256" key="1">
    <source>
        <dbReference type="ARBA" id="ARBA00004116"/>
    </source>
</evidence>